<evidence type="ECO:0000256" key="6">
    <source>
        <dbReference type="ARBA" id="ARBA00022640"/>
    </source>
</evidence>
<dbReference type="FunFam" id="3.50.50.60:FF:000043">
    <property type="entry name" value="Putative dihydrolipoyl dehydrogenase"/>
    <property type="match status" value="1"/>
</dbReference>
<comment type="cofactor">
    <cofactor evidence="17">
        <name>FAD</name>
        <dbReference type="ChEBI" id="CHEBI:57692"/>
    </cofactor>
    <text evidence="17">Binds 1 FAD per subunit.</text>
</comment>
<evidence type="ECO:0000256" key="8">
    <source>
        <dbReference type="ARBA" id="ARBA00022946"/>
    </source>
</evidence>
<keyword evidence="4" id="KW-0150">Chloroplast</keyword>
<dbReference type="AlphaFoldDB" id="A0A443PU16"/>
<dbReference type="PIRSF" id="PIRSF000350">
    <property type="entry name" value="Mercury_reductase_MerA"/>
    <property type="match status" value="1"/>
</dbReference>
<protein>
    <recommendedName>
        <fullName evidence="3">dihydrolipoyl dehydrogenase</fullName>
        <ecNumber evidence="3">1.8.1.4</ecNumber>
    </recommendedName>
</protein>
<evidence type="ECO:0000256" key="13">
    <source>
        <dbReference type="ARBA" id="ARBA00049187"/>
    </source>
</evidence>
<keyword evidence="8" id="KW-0809">Transit peptide</keyword>
<dbReference type="GO" id="GO:0046685">
    <property type="term" value="P:response to arsenic-containing substance"/>
    <property type="evidence" value="ECO:0007669"/>
    <property type="project" value="UniProtKB-ARBA"/>
</dbReference>
<keyword evidence="24" id="KW-1185">Reference proteome</keyword>
<evidence type="ECO:0000256" key="18">
    <source>
        <dbReference type="PIRSR" id="PIRSR000350-4"/>
    </source>
</evidence>
<comment type="function">
    <text evidence="14">Lipoamide dehydrogenase is a component of the plastidial pyruvate dehydrogenase complex (PDC).</text>
</comment>
<dbReference type="PRINTS" id="PR00411">
    <property type="entry name" value="PNDRDTASEI"/>
</dbReference>
<evidence type="ECO:0000256" key="1">
    <source>
        <dbReference type="ARBA" id="ARBA00004470"/>
    </source>
</evidence>
<dbReference type="PROSITE" id="PS00076">
    <property type="entry name" value="PYRIDINE_REDOX_1"/>
    <property type="match status" value="1"/>
</dbReference>
<feature type="binding site" evidence="17">
    <location>
        <begin position="411"/>
        <end position="414"/>
    </location>
    <ligand>
        <name>FAD</name>
        <dbReference type="ChEBI" id="CHEBI:57692"/>
    </ligand>
</feature>
<keyword evidence="7 17" id="KW-0274">FAD</keyword>
<keyword evidence="5 19" id="KW-0285">Flavoprotein</keyword>
<feature type="binding site" evidence="17">
    <location>
        <begin position="226"/>
        <end position="228"/>
    </location>
    <ligand>
        <name>FAD</name>
        <dbReference type="ChEBI" id="CHEBI:57692"/>
    </ligand>
</feature>
<comment type="similarity">
    <text evidence="2 19">Belongs to the class-I pyridine nucleotide-disulfide oxidoreductase family.</text>
</comment>
<dbReference type="InterPro" id="IPR023753">
    <property type="entry name" value="FAD/NAD-binding_dom"/>
</dbReference>
<dbReference type="GO" id="GO:0006103">
    <property type="term" value="P:2-oxoglutarate metabolic process"/>
    <property type="evidence" value="ECO:0007669"/>
    <property type="project" value="TreeGrafter"/>
</dbReference>
<accession>A0A443PU16</accession>
<dbReference type="InterPro" id="IPR050151">
    <property type="entry name" value="Class-I_Pyr_Nuc-Dis_Oxidored"/>
</dbReference>
<dbReference type="SUPFAM" id="SSF55424">
    <property type="entry name" value="FAD/NAD-linked reductases, dimerisation (C-terminal) domain"/>
    <property type="match status" value="1"/>
</dbReference>
<keyword evidence="17" id="KW-0547">Nucleotide-binding</keyword>
<evidence type="ECO:0000256" key="12">
    <source>
        <dbReference type="ARBA" id="ARBA00023284"/>
    </source>
</evidence>
<evidence type="ECO:0000256" key="16">
    <source>
        <dbReference type="PIRSR" id="PIRSR000350-2"/>
    </source>
</evidence>
<evidence type="ECO:0000259" key="21">
    <source>
        <dbReference type="Pfam" id="PF02852"/>
    </source>
</evidence>
<evidence type="ECO:0000256" key="11">
    <source>
        <dbReference type="ARBA" id="ARBA00023157"/>
    </source>
</evidence>
<feature type="binding site" evidence="17">
    <location>
        <position position="286"/>
    </location>
    <ligand>
        <name>NAD(+)</name>
        <dbReference type="ChEBI" id="CHEBI:57540"/>
    </ligand>
</feature>
<feature type="binding site" evidence="17">
    <location>
        <position position="131"/>
    </location>
    <ligand>
        <name>FAD</name>
        <dbReference type="ChEBI" id="CHEBI:57692"/>
    </ligand>
</feature>
<feature type="binding site" evidence="17">
    <location>
        <position position="359"/>
    </location>
    <ligand>
        <name>NAD(+)</name>
        <dbReference type="ChEBI" id="CHEBI:57540"/>
    </ligand>
</feature>
<evidence type="ECO:0000259" key="22">
    <source>
        <dbReference type="Pfam" id="PF07992"/>
    </source>
</evidence>
<feature type="domain" description="Pyridine nucleotide-disulphide oxidoreductase dimerisation" evidence="21">
    <location>
        <begin position="439"/>
        <end position="550"/>
    </location>
</feature>
<dbReference type="PRINTS" id="PR00368">
    <property type="entry name" value="FADPNR"/>
</dbReference>
<dbReference type="EMBL" id="QPKB01000010">
    <property type="protein sequence ID" value="RWR94274.1"/>
    <property type="molecule type" value="Genomic_DNA"/>
</dbReference>
<evidence type="ECO:0000256" key="14">
    <source>
        <dbReference type="ARBA" id="ARBA00059226"/>
    </source>
</evidence>
<feature type="disulfide bond" description="Redox-active" evidence="18">
    <location>
        <begin position="122"/>
        <end position="127"/>
    </location>
</feature>
<dbReference type="InterPro" id="IPR001100">
    <property type="entry name" value="Pyr_nuc-diS_OxRdtase"/>
</dbReference>
<evidence type="ECO:0000313" key="23">
    <source>
        <dbReference type="EMBL" id="RWR94274.1"/>
    </source>
</evidence>
<feature type="domain" description="FAD/NAD(P)-binding" evidence="22">
    <location>
        <begin position="85"/>
        <end position="420"/>
    </location>
</feature>
<dbReference type="STRING" id="337451.A0A443PU16"/>
<evidence type="ECO:0000256" key="20">
    <source>
        <dbReference type="SAM" id="MobiDB-lite"/>
    </source>
</evidence>
<evidence type="ECO:0000256" key="3">
    <source>
        <dbReference type="ARBA" id="ARBA00012608"/>
    </source>
</evidence>
<keyword evidence="6" id="KW-0934">Plastid</keyword>
<comment type="subcellular location">
    <subcellularLocation>
        <location evidence="1">Plastid</location>
        <location evidence="1">Chloroplast stroma</location>
    </subcellularLocation>
</comment>
<comment type="subunit">
    <text evidence="15">Homodimer. Part of the plastidial pyruvate dehydrogenase complex (PDC) containing multiple copies of three enzymatic components: pyruvate dehydrogenase (E1), dihydrolipoamide acetyltransferase (E2) and lipoamide dehydrogenase (E3).</text>
</comment>
<dbReference type="GO" id="GO:0045252">
    <property type="term" value="C:oxoglutarate dehydrogenase complex"/>
    <property type="evidence" value="ECO:0007669"/>
    <property type="project" value="TreeGrafter"/>
</dbReference>
<dbReference type="FunFam" id="3.30.390.30:FF:000001">
    <property type="entry name" value="Dihydrolipoyl dehydrogenase"/>
    <property type="match status" value="1"/>
</dbReference>
<dbReference type="GO" id="GO:0009570">
    <property type="term" value="C:chloroplast stroma"/>
    <property type="evidence" value="ECO:0007669"/>
    <property type="project" value="UniProtKB-SubCell"/>
</dbReference>
<dbReference type="InterPro" id="IPR004099">
    <property type="entry name" value="Pyr_nucl-diS_OxRdtase_dimer"/>
</dbReference>
<name>A0A443PU16_9MAGN</name>
<dbReference type="SUPFAM" id="SSF51905">
    <property type="entry name" value="FAD/NAD(P)-binding domain"/>
    <property type="match status" value="1"/>
</dbReference>
<evidence type="ECO:0000256" key="7">
    <source>
        <dbReference type="ARBA" id="ARBA00022827"/>
    </source>
</evidence>
<evidence type="ECO:0000256" key="19">
    <source>
        <dbReference type="RuleBase" id="RU003691"/>
    </source>
</evidence>
<evidence type="ECO:0000313" key="24">
    <source>
        <dbReference type="Proteomes" id="UP000283530"/>
    </source>
</evidence>
<dbReference type="Gene3D" id="3.50.50.60">
    <property type="entry name" value="FAD/NAD(P)-binding domain"/>
    <property type="match status" value="2"/>
</dbReference>
<gene>
    <name evidence="23" type="ORF">CKAN_02355700</name>
</gene>
<dbReference type="Pfam" id="PF02852">
    <property type="entry name" value="Pyr_redox_dim"/>
    <property type="match status" value="1"/>
</dbReference>
<organism evidence="23 24">
    <name type="scientific">Cinnamomum micranthum f. kanehirae</name>
    <dbReference type="NCBI Taxonomy" id="337451"/>
    <lineage>
        <taxon>Eukaryota</taxon>
        <taxon>Viridiplantae</taxon>
        <taxon>Streptophyta</taxon>
        <taxon>Embryophyta</taxon>
        <taxon>Tracheophyta</taxon>
        <taxon>Spermatophyta</taxon>
        <taxon>Magnoliopsida</taxon>
        <taxon>Magnoliidae</taxon>
        <taxon>Laurales</taxon>
        <taxon>Lauraceae</taxon>
        <taxon>Cinnamomum</taxon>
    </lineage>
</organism>
<evidence type="ECO:0000256" key="17">
    <source>
        <dbReference type="PIRSR" id="PIRSR000350-3"/>
    </source>
</evidence>
<evidence type="ECO:0000256" key="2">
    <source>
        <dbReference type="ARBA" id="ARBA00007532"/>
    </source>
</evidence>
<feature type="active site" description="Proton acceptor" evidence="16">
    <location>
        <position position="541"/>
    </location>
</feature>
<comment type="caution">
    <text evidence="23">The sequence shown here is derived from an EMBL/GenBank/DDBJ whole genome shotgun (WGS) entry which is preliminary data.</text>
</comment>
<dbReference type="OrthoDB" id="361797at2759"/>
<keyword evidence="12 19" id="KW-0676">Redox-active center</keyword>
<reference evidence="23 24" key="1">
    <citation type="journal article" date="2019" name="Nat. Plants">
        <title>Stout camphor tree genome fills gaps in understanding of flowering plant genome evolution.</title>
        <authorList>
            <person name="Chaw S.M."/>
            <person name="Liu Y.C."/>
            <person name="Wu Y.W."/>
            <person name="Wang H.Y."/>
            <person name="Lin C.I."/>
            <person name="Wu C.S."/>
            <person name="Ke H.M."/>
            <person name="Chang L.Y."/>
            <person name="Hsu C.Y."/>
            <person name="Yang H.T."/>
            <person name="Sudianto E."/>
            <person name="Hsu M.H."/>
            <person name="Wu K.P."/>
            <person name="Wang L.N."/>
            <person name="Leebens-Mack J.H."/>
            <person name="Tsai I.J."/>
        </authorList>
    </citation>
    <scope>NUCLEOTIDE SEQUENCE [LARGE SCALE GENOMIC DNA]</scope>
    <source>
        <strain evidence="24">cv. Chaw 1501</strain>
        <tissue evidence="23">Young leaves</tissue>
    </source>
</reference>
<dbReference type="Proteomes" id="UP000283530">
    <property type="component" value="Unassembled WGS sequence"/>
</dbReference>
<feature type="region of interest" description="Disordered" evidence="20">
    <location>
        <begin position="50"/>
        <end position="78"/>
    </location>
</feature>
<dbReference type="PANTHER" id="PTHR22912">
    <property type="entry name" value="DISULFIDE OXIDOREDUCTASE"/>
    <property type="match status" value="1"/>
</dbReference>
<dbReference type="InterPro" id="IPR012999">
    <property type="entry name" value="Pyr_OxRdtase_I_AS"/>
</dbReference>
<dbReference type="InterPro" id="IPR016156">
    <property type="entry name" value="FAD/NAD-linked_Rdtase_dimer_sf"/>
</dbReference>
<evidence type="ECO:0000256" key="10">
    <source>
        <dbReference type="ARBA" id="ARBA00023027"/>
    </source>
</evidence>
<evidence type="ECO:0000256" key="9">
    <source>
        <dbReference type="ARBA" id="ARBA00023002"/>
    </source>
</evidence>
<keyword evidence="10 17" id="KW-0520">NAD</keyword>
<keyword evidence="11" id="KW-1015">Disulfide bond</keyword>
<dbReference type="EC" id="1.8.1.4" evidence="3"/>
<dbReference type="GO" id="GO:0050660">
    <property type="term" value="F:flavin adenine dinucleotide binding"/>
    <property type="evidence" value="ECO:0007669"/>
    <property type="project" value="TreeGrafter"/>
</dbReference>
<dbReference type="Gene3D" id="3.30.390.30">
    <property type="match status" value="1"/>
</dbReference>
<sequence>MQSSITFSSPIAISRSDRTSDLFSFNSSKPTYLRFCGLRREALGFSPSKRSNSARILSSTTPRPLSKKVSASLSGNGSPSKGFDYDLVIIGAGVGGHGAALHAVEKGLKTAIIEGDVVGGTCVNRGCVPSKALLAVSGRMRELQSEHHLKALGLQVAAASYDRQGVADHANNLASKIRGNLTNSLKALGVDILTGVGTILGPQKVKYGKVGFSDEVITAKDIIIATGSVPFVPNGIEVDGKTVITSDHALKLEFVPDWIAIVGSGYIGLEFSDVYTALGCEVTFVEALDQLMPGFDPEIGKLAQRVLINPRKIDYHTGVFAKKITPAKDGKPVAIELIDAKTKEPKDTLEVDAALIATGRAPFTKGLGLENVNVVTQRGFVPVDERMQVIDANGNLVPNVYCIGDANGKMMLAHAASAQGISVVEKLCGRDNVLNHLSIPAACFTHPEISMVGLTEPQAREKAEKEGFEVSVAKTSFKANTKALAENEGEGLAKLIYRPDTGEILGVHILGLHAADLIHEASNAIALGTRIQDIKFAVHAHPTLSEVLDELFKSAKVNASVPQSAPEPVVL</sequence>
<dbReference type="PANTHER" id="PTHR22912:SF151">
    <property type="entry name" value="DIHYDROLIPOYL DEHYDROGENASE, MITOCHONDRIAL"/>
    <property type="match status" value="1"/>
</dbReference>
<dbReference type="Pfam" id="PF07992">
    <property type="entry name" value="Pyr_redox_2"/>
    <property type="match status" value="1"/>
</dbReference>
<dbReference type="InterPro" id="IPR036188">
    <property type="entry name" value="FAD/NAD-bd_sf"/>
</dbReference>
<dbReference type="GO" id="GO:0005739">
    <property type="term" value="C:mitochondrion"/>
    <property type="evidence" value="ECO:0007669"/>
    <property type="project" value="TreeGrafter"/>
</dbReference>
<dbReference type="GO" id="GO:0004148">
    <property type="term" value="F:dihydrolipoyl dehydrogenase (NADH) activity"/>
    <property type="evidence" value="ECO:0007669"/>
    <property type="project" value="UniProtKB-EC"/>
</dbReference>
<evidence type="ECO:0000256" key="5">
    <source>
        <dbReference type="ARBA" id="ARBA00022630"/>
    </source>
</evidence>
<comment type="catalytic activity">
    <reaction evidence="13">
        <text>N(6)-[(R)-dihydrolipoyl]-L-lysyl-[protein] + NAD(+) = N(6)-[(R)-lipoyl]-L-lysyl-[protein] + NADH + H(+)</text>
        <dbReference type="Rhea" id="RHEA:15045"/>
        <dbReference type="Rhea" id="RHEA-COMP:10474"/>
        <dbReference type="Rhea" id="RHEA-COMP:10475"/>
        <dbReference type="ChEBI" id="CHEBI:15378"/>
        <dbReference type="ChEBI" id="CHEBI:57540"/>
        <dbReference type="ChEBI" id="CHEBI:57945"/>
        <dbReference type="ChEBI" id="CHEBI:83099"/>
        <dbReference type="ChEBI" id="CHEBI:83100"/>
        <dbReference type="EC" id="1.8.1.4"/>
    </reaction>
</comment>
<feature type="binding site" evidence="17">
    <location>
        <begin position="263"/>
        <end position="270"/>
    </location>
    <ligand>
        <name>NAD(+)</name>
        <dbReference type="ChEBI" id="CHEBI:57540"/>
    </ligand>
</feature>
<feature type="binding site" evidence="17">
    <location>
        <position position="197"/>
    </location>
    <ligand>
        <name>FAD</name>
        <dbReference type="ChEBI" id="CHEBI:57692"/>
    </ligand>
</feature>
<evidence type="ECO:0000256" key="4">
    <source>
        <dbReference type="ARBA" id="ARBA00022528"/>
    </source>
</evidence>
<proteinExistence type="inferred from homology"/>
<keyword evidence="9 19" id="KW-0560">Oxidoreductase</keyword>
<feature type="binding site" evidence="17">
    <location>
        <position position="405"/>
    </location>
    <ligand>
        <name>FAD</name>
        <dbReference type="ChEBI" id="CHEBI:57692"/>
    </ligand>
</feature>
<evidence type="ECO:0000256" key="15">
    <source>
        <dbReference type="ARBA" id="ARBA00065519"/>
    </source>
</evidence>